<evidence type="ECO:0000313" key="3">
    <source>
        <dbReference type="Proteomes" id="UP000268313"/>
    </source>
</evidence>
<evidence type="ECO:0008006" key="4">
    <source>
        <dbReference type="Google" id="ProtNLM"/>
    </source>
</evidence>
<proteinExistence type="predicted"/>
<name>A0A3A8JR36_9BACT</name>
<gene>
    <name evidence="2" type="ORF">D7X32_30015</name>
</gene>
<evidence type="ECO:0000313" key="2">
    <source>
        <dbReference type="EMBL" id="RKG98272.1"/>
    </source>
</evidence>
<evidence type="ECO:0000256" key="1">
    <source>
        <dbReference type="SAM" id="SignalP"/>
    </source>
</evidence>
<reference evidence="3" key="1">
    <citation type="submission" date="2018-09" db="EMBL/GenBank/DDBJ databases">
        <authorList>
            <person name="Livingstone P.G."/>
            <person name="Whitworth D.E."/>
        </authorList>
    </citation>
    <scope>NUCLEOTIDE SEQUENCE [LARGE SCALE GENOMIC DNA]</scope>
    <source>
        <strain evidence="3">CA043D</strain>
    </source>
</reference>
<comment type="caution">
    <text evidence="2">The sequence shown here is derived from an EMBL/GenBank/DDBJ whole genome shotgun (WGS) entry which is preliminary data.</text>
</comment>
<dbReference type="EMBL" id="RAWE01000147">
    <property type="protein sequence ID" value="RKG98272.1"/>
    <property type="molecule type" value="Genomic_DNA"/>
</dbReference>
<organism evidence="2 3">
    <name type="scientific">Corallococcus carmarthensis</name>
    <dbReference type="NCBI Taxonomy" id="2316728"/>
    <lineage>
        <taxon>Bacteria</taxon>
        <taxon>Pseudomonadati</taxon>
        <taxon>Myxococcota</taxon>
        <taxon>Myxococcia</taxon>
        <taxon>Myxococcales</taxon>
        <taxon>Cystobacterineae</taxon>
        <taxon>Myxococcaceae</taxon>
        <taxon>Corallococcus</taxon>
    </lineage>
</organism>
<sequence>MSCVAVALGVLVPAVAWATGRLEGPCDVVIECNDGSVVACHGEAECTYRDDHLGGGMVSCTDWFQPPVAYSCH</sequence>
<keyword evidence="1" id="KW-0732">Signal</keyword>
<feature type="signal peptide" evidence="1">
    <location>
        <begin position="1"/>
        <end position="18"/>
    </location>
</feature>
<dbReference type="AlphaFoldDB" id="A0A3A8JR36"/>
<dbReference type="Proteomes" id="UP000268313">
    <property type="component" value="Unassembled WGS sequence"/>
</dbReference>
<protein>
    <recommendedName>
        <fullName evidence="4">Secreted protein</fullName>
    </recommendedName>
</protein>
<feature type="chain" id="PRO_5017190933" description="Secreted protein" evidence="1">
    <location>
        <begin position="19"/>
        <end position="73"/>
    </location>
</feature>
<accession>A0A3A8JR36</accession>
<keyword evidence="3" id="KW-1185">Reference proteome</keyword>